<dbReference type="EMBL" id="KN846957">
    <property type="protein sequence ID" value="KIW70502.1"/>
    <property type="molecule type" value="Genomic_DNA"/>
</dbReference>
<organism evidence="1 2">
    <name type="scientific">Phialophora macrospora</name>
    <dbReference type="NCBI Taxonomy" id="1851006"/>
    <lineage>
        <taxon>Eukaryota</taxon>
        <taxon>Fungi</taxon>
        <taxon>Dikarya</taxon>
        <taxon>Ascomycota</taxon>
        <taxon>Pezizomycotina</taxon>
        <taxon>Eurotiomycetes</taxon>
        <taxon>Chaetothyriomycetidae</taxon>
        <taxon>Chaetothyriales</taxon>
        <taxon>Herpotrichiellaceae</taxon>
        <taxon>Phialophora</taxon>
    </lineage>
</organism>
<dbReference type="Proteomes" id="UP000054266">
    <property type="component" value="Unassembled WGS sequence"/>
</dbReference>
<gene>
    <name evidence="1" type="ORF">PV04_02764</name>
</gene>
<protein>
    <submittedName>
        <fullName evidence="1">Uncharacterized protein</fullName>
    </submittedName>
</protein>
<evidence type="ECO:0000313" key="1">
    <source>
        <dbReference type="EMBL" id="KIW70502.1"/>
    </source>
</evidence>
<proteinExistence type="predicted"/>
<reference evidence="1 2" key="1">
    <citation type="submission" date="2015-01" db="EMBL/GenBank/DDBJ databases">
        <title>The Genome Sequence of Capronia semiimmersa CBS27337.</title>
        <authorList>
            <consortium name="The Broad Institute Genomics Platform"/>
            <person name="Cuomo C."/>
            <person name="de Hoog S."/>
            <person name="Gorbushina A."/>
            <person name="Stielow B."/>
            <person name="Teixiera M."/>
            <person name="Abouelleil A."/>
            <person name="Chapman S.B."/>
            <person name="Priest M."/>
            <person name="Young S.K."/>
            <person name="Wortman J."/>
            <person name="Nusbaum C."/>
            <person name="Birren B."/>
        </authorList>
    </citation>
    <scope>NUCLEOTIDE SEQUENCE [LARGE SCALE GENOMIC DNA]</scope>
    <source>
        <strain evidence="1 2">CBS 27337</strain>
    </source>
</reference>
<dbReference type="AlphaFoldDB" id="A0A0D2E8A0"/>
<keyword evidence="2" id="KW-1185">Reference proteome</keyword>
<name>A0A0D2E8A0_9EURO</name>
<accession>A0A0D2E8A0</accession>
<dbReference type="HOGENOM" id="CLU_2072848_0_0_1"/>
<evidence type="ECO:0000313" key="2">
    <source>
        <dbReference type="Proteomes" id="UP000054266"/>
    </source>
</evidence>
<sequence>MALLRRGACVPWHVLFRPSSLYLSAHLQSHSSDRDCFRSTLLKSSDTAFCQSFLSMVRVFLVHLVDHGKSENLRSSSTGRSKSTWMIITGTLNSMCATSEADALLFARRATATSCPLQ</sequence>